<name>A0ACB7TDX5_HYAAI</name>
<accession>A0ACB7TDX5</accession>
<evidence type="ECO:0000313" key="1">
    <source>
        <dbReference type="EMBL" id="KAH6944343.1"/>
    </source>
</evidence>
<protein>
    <submittedName>
        <fullName evidence="1">Uncharacterized protein</fullName>
    </submittedName>
</protein>
<dbReference type="EMBL" id="CM023481">
    <property type="protein sequence ID" value="KAH6944343.1"/>
    <property type="molecule type" value="Genomic_DNA"/>
</dbReference>
<keyword evidence="2" id="KW-1185">Reference proteome</keyword>
<evidence type="ECO:0000313" key="2">
    <source>
        <dbReference type="Proteomes" id="UP000821845"/>
    </source>
</evidence>
<dbReference type="Proteomes" id="UP000821845">
    <property type="component" value="Chromosome 1"/>
</dbReference>
<organism evidence="1 2">
    <name type="scientific">Hyalomma asiaticum</name>
    <name type="common">Tick</name>
    <dbReference type="NCBI Taxonomy" id="266040"/>
    <lineage>
        <taxon>Eukaryota</taxon>
        <taxon>Metazoa</taxon>
        <taxon>Ecdysozoa</taxon>
        <taxon>Arthropoda</taxon>
        <taxon>Chelicerata</taxon>
        <taxon>Arachnida</taxon>
        <taxon>Acari</taxon>
        <taxon>Parasitiformes</taxon>
        <taxon>Ixodida</taxon>
        <taxon>Ixodoidea</taxon>
        <taxon>Ixodidae</taxon>
        <taxon>Hyalomminae</taxon>
        <taxon>Hyalomma</taxon>
    </lineage>
</organism>
<gene>
    <name evidence="1" type="ORF">HPB50_002716</name>
</gene>
<comment type="caution">
    <text evidence="1">The sequence shown here is derived from an EMBL/GenBank/DDBJ whole genome shotgun (WGS) entry which is preliminary data.</text>
</comment>
<sequence>MCRWRLVIWMGAMLSSLAEAGPKRSAWAMVTPGSSKLVIQDGEPIFTVSSKGVPEGAVAWATFQDDVYENGWSYLQIESNPYVDDEQQAYAAGALEAYLTRELMENQWVNLFSPYCVNQDDYCGRVNDFLTRNLAHTREQQHKFKGSDAFWNVV</sequence>
<proteinExistence type="predicted"/>
<reference evidence="1" key="1">
    <citation type="submission" date="2020-05" db="EMBL/GenBank/DDBJ databases">
        <title>Large-scale comparative analyses of tick genomes elucidate their genetic diversity and vector capacities.</title>
        <authorList>
            <person name="Jia N."/>
            <person name="Wang J."/>
            <person name="Shi W."/>
            <person name="Du L."/>
            <person name="Sun Y."/>
            <person name="Zhan W."/>
            <person name="Jiang J."/>
            <person name="Wang Q."/>
            <person name="Zhang B."/>
            <person name="Ji P."/>
            <person name="Sakyi L.B."/>
            <person name="Cui X."/>
            <person name="Yuan T."/>
            <person name="Jiang B."/>
            <person name="Yang W."/>
            <person name="Lam T.T.-Y."/>
            <person name="Chang Q."/>
            <person name="Ding S."/>
            <person name="Wang X."/>
            <person name="Zhu J."/>
            <person name="Ruan X."/>
            <person name="Zhao L."/>
            <person name="Wei J."/>
            <person name="Que T."/>
            <person name="Du C."/>
            <person name="Cheng J."/>
            <person name="Dai P."/>
            <person name="Han X."/>
            <person name="Huang E."/>
            <person name="Gao Y."/>
            <person name="Liu J."/>
            <person name="Shao H."/>
            <person name="Ye R."/>
            <person name="Li L."/>
            <person name="Wei W."/>
            <person name="Wang X."/>
            <person name="Wang C."/>
            <person name="Yang T."/>
            <person name="Huo Q."/>
            <person name="Li W."/>
            <person name="Guo W."/>
            <person name="Chen H."/>
            <person name="Zhou L."/>
            <person name="Ni X."/>
            <person name="Tian J."/>
            <person name="Zhou Y."/>
            <person name="Sheng Y."/>
            <person name="Liu T."/>
            <person name="Pan Y."/>
            <person name="Xia L."/>
            <person name="Li J."/>
            <person name="Zhao F."/>
            <person name="Cao W."/>
        </authorList>
    </citation>
    <scope>NUCLEOTIDE SEQUENCE</scope>
    <source>
        <strain evidence="1">Hyas-2018</strain>
    </source>
</reference>